<accession>A0AAU8HSV1</accession>
<dbReference type="Gene3D" id="3.10.350.10">
    <property type="entry name" value="LysM domain"/>
    <property type="match status" value="2"/>
</dbReference>
<dbReference type="Pfam" id="PF01476">
    <property type="entry name" value="LysM"/>
    <property type="match status" value="2"/>
</dbReference>
<protein>
    <submittedName>
        <fullName evidence="2">M23 family metallopeptidase</fullName>
        <ecNumber evidence="2">3.4.24.-</ecNumber>
    </submittedName>
</protein>
<dbReference type="CDD" id="cd12797">
    <property type="entry name" value="M23_peptidase"/>
    <property type="match status" value="1"/>
</dbReference>
<reference evidence="2" key="2">
    <citation type="submission" date="2024-06" db="EMBL/GenBank/DDBJ databases">
        <authorList>
            <person name="Petrova K.O."/>
            <person name="Toshchakov S.V."/>
            <person name="Boltjanskaja Y.V."/>
            <person name="Kevbrin V.V."/>
        </authorList>
    </citation>
    <scope>NUCLEOTIDE SEQUENCE</scope>
    <source>
        <strain evidence="2">Z-710</strain>
    </source>
</reference>
<dbReference type="RefSeq" id="WP_353893190.1">
    <property type="nucleotide sequence ID" value="NZ_CP159485.1"/>
</dbReference>
<evidence type="ECO:0000313" key="2">
    <source>
        <dbReference type="EMBL" id="XCI28638.1"/>
    </source>
</evidence>
<dbReference type="EC" id="3.4.24.-" evidence="2"/>
<dbReference type="AlphaFoldDB" id="A0AAU8HSV1"/>
<dbReference type="Pfam" id="PF01551">
    <property type="entry name" value="Peptidase_M23"/>
    <property type="match status" value="1"/>
</dbReference>
<gene>
    <name evidence="2" type="ORF">PRVXH_002603</name>
</gene>
<dbReference type="InterPro" id="IPR036779">
    <property type="entry name" value="LysM_dom_sf"/>
</dbReference>
<dbReference type="CDD" id="cd00118">
    <property type="entry name" value="LysM"/>
    <property type="match status" value="1"/>
</dbReference>
<name>A0AAU8HSV1_9FIRM</name>
<proteinExistence type="predicted"/>
<dbReference type="EMBL" id="CP159485">
    <property type="protein sequence ID" value="XCI28638.1"/>
    <property type="molecule type" value="Genomic_DNA"/>
</dbReference>
<evidence type="ECO:0000259" key="1">
    <source>
        <dbReference type="PROSITE" id="PS51782"/>
    </source>
</evidence>
<dbReference type="PANTHER" id="PTHR21666">
    <property type="entry name" value="PEPTIDASE-RELATED"/>
    <property type="match status" value="1"/>
</dbReference>
<organism evidence="2">
    <name type="scientific">Proteinivorax hydrogeniformans</name>
    <dbReference type="NCBI Taxonomy" id="1826727"/>
    <lineage>
        <taxon>Bacteria</taxon>
        <taxon>Bacillati</taxon>
        <taxon>Bacillota</taxon>
        <taxon>Clostridia</taxon>
        <taxon>Eubacteriales</taxon>
        <taxon>Proteinivoracaceae</taxon>
        <taxon>Proteinivorax</taxon>
    </lineage>
</organism>
<dbReference type="GO" id="GO:0004222">
    <property type="term" value="F:metalloendopeptidase activity"/>
    <property type="evidence" value="ECO:0007669"/>
    <property type="project" value="TreeGrafter"/>
</dbReference>
<dbReference type="InterPro" id="IPR018392">
    <property type="entry name" value="LysM"/>
</dbReference>
<reference evidence="2" key="1">
    <citation type="journal article" date="2018" name="Antonie Van Leeuwenhoek">
        <title>Proteinivorax hydrogeniformans sp. nov., an anaerobic, haloalkaliphilic bacterium fermenting proteinaceous compounds with high hydrogen production.</title>
        <authorList>
            <person name="Boltyanskaya Y."/>
            <person name="Detkova E."/>
            <person name="Pimenov N."/>
            <person name="Kevbrin V."/>
        </authorList>
    </citation>
    <scope>NUCLEOTIDE SEQUENCE</scope>
    <source>
        <strain evidence="2">Z-710</strain>
    </source>
</reference>
<sequence length="314" mass="34683">MGKLSAMLLASILAAIFTVGLDAQKAESLGSLDVVILDKKNREERVLIRGQEQKTYMSLHDYVKQKESGAGEIIEYKVKSGDSISSIAREHKIEVSTILYNNRIANKHLIKPGQKLTFPTVNGYIYTVSEDSHIAKVAKQFNVDIESVIRTNNLESDKLEVGTKLILPEFSPSSTRLVSRGGSRETLKWPVSGAITSSYGYRMHPIRKVNSFHRGIDIGASRGTPILAAASGEVVYSGYRNSYGNTIILQHEDSFTLYAHAHQLKVEKGQWVNRGEVIATVGSTGMATGPHLHFEVRIDGNRSENTVDPKKFLP</sequence>
<dbReference type="InterPro" id="IPR050570">
    <property type="entry name" value="Cell_wall_metabolism_enzyme"/>
</dbReference>
<feature type="domain" description="LysM" evidence="1">
    <location>
        <begin position="74"/>
        <end position="118"/>
    </location>
</feature>
<dbReference type="SUPFAM" id="SSF51261">
    <property type="entry name" value="Duplicated hybrid motif"/>
    <property type="match status" value="1"/>
</dbReference>
<dbReference type="SMART" id="SM00257">
    <property type="entry name" value="LysM"/>
    <property type="match status" value="2"/>
</dbReference>
<dbReference type="InterPro" id="IPR011055">
    <property type="entry name" value="Dup_hybrid_motif"/>
</dbReference>
<dbReference type="Gene3D" id="2.70.70.10">
    <property type="entry name" value="Glucose Permease (Domain IIA)"/>
    <property type="match status" value="1"/>
</dbReference>
<keyword evidence="2" id="KW-0378">Hydrolase</keyword>
<dbReference type="InterPro" id="IPR016047">
    <property type="entry name" value="M23ase_b-sheet_dom"/>
</dbReference>
<dbReference type="PROSITE" id="PS51782">
    <property type="entry name" value="LYSM"/>
    <property type="match status" value="1"/>
</dbReference>
<dbReference type="PANTHER" id="PTHR21666:SF270">
    <property type="entry name" value="MUREIN HYDROLASE ACTIVATOR ENVC"/>
    <property type="match status" value="1"/>
</dbReference>